<comment type="caution">
    <text evidence="2">The sequence shown here is derived from an EMBL/GenBank/DDBJ whole genome shotgun (WGS) entry which is preliminary data.</text>
</comment>
<protein>
    <recommendedName>
        <fullName evidence="1">Helicase/UvrB N-terminal domain-containing protein</fullName>
    </recommendedName>
</protein>
<keyword evidence="3" id="KW-1185">Reference proteome</keyword>
<reference evidence="2" key="1">
    <citation type="submission" date="2021-01" db="EMBL/GenBank/DDBJ databases">
        <title>Genomic Encyclopedia of Type Strains, Phase IV (KMG-IV): sequencing the most valuable type-strain genomes for metagenomic binning, comparative biology and taxonomic classification.</title>
        <authorList>
            <person name="Goeker M."/>
        </authorList>
    </citation>
    <scope>NUCLEOTIDE SEQUENCE</scope>
    <source>
        <strain evidence="2">DSM 25523</strain>
    </source>
</reference>
<evidence type="ECO:0000259" key="1">
    <source>
        <dbReference type="Pfam" id="PF04851"/>
    </source>
</evidence>
<organism evidence="2 3">
    <name type="scientific">Brevibacillus fulvus</name>
    <dbReference type="NCBI Taxonomy" id="1125967"/>
    <lineage>
        <taxon>Bacteria</taxon>
        <taxon>Bacillati</taxon>
        <taxon>Bacillota</taxon>
        <taxon>Bacilli</taxon>
        <taxon>Bacillales</taxon>
        <taxon>Paenibacillaceae</taxon>
        <taxon>Brevibacillus</taxon>
    </lineage>
</organism>
<feature type="domain" description="Helicase/UvrB N-terminal" evidence="1">
    <location>
        <begin position="12"/>
        <end position="89"/>
    </location>
</feature>
<dbReference type="AlphaFoldDB" id="A0A938XXT1"/>
<dbReference type="EMBL" id="JAFBEB010000020">
    <property type="protein sequence ID" value="MBM7592162.1"/>
    <property type="molecule type" value="Genomic_DNA"/>
</dbReference>
<gene>
    <name evidence="2" type="ORF">JOD01_003818</name>
</gene>
<evidence type="ECO:0000313" key="2">
    <source>
        <dbReference type="EMBL" id="MBM7592162.1"/>
    </source>
</evidence>
<dbReference type="GO" id="GO:0003677">
    <property type="term" value="F:DNA binding"/>
    <property type="evidence" value="ECO:0007669"/>
    <property type="project" value="InterPro"/>
</dbReference>
<name>A0A938XXT1_9BACL</name>
<dbReference type="InterPro" id="IPR006935">
    <property type="entry name" value="Helicase/UvrB_N"/>
</dbReference>
<proteinExistence type="predicted"/>
<dbReference type="RefSeq" id="WP_204519855.1">
    <property type="nucleotide sequence ID" value="NZ_BAABIN010000018.1"/>
</dbReference>
<dbReference type="GO" id="GO:0005524">
    <property type="term" value="F:ATP binding"/>
    <property type="evidence" value="ECO:0007669"/>
    <property type="project" value="InterPro"/>
</dbReference>
<sequence>MNRFVKSISARLSLRTPQRESLEILAETLEVLKIEKHSVESLKCELEKVQSLYTSVTDFEREFPSLCFALATGVGKTRLMGAFITYLFLEVR</sequence>
<dbReference type="Proteomes" id="UP000717624">
    <property type="component" value="Unassembled WGS sequence"/>
</dbReference>
<dbReference type="Pfam" id="PF04851">
    <property type="entry name" value="ResIII"/>
    <property type="match status" value="1"/>
</dbReference>
<evidence type="ECO:0000313" key="3">
    <source>
        <dbReference type="Proteomes" id="UP000717624"/>
    </source>
</evidence>
<accession>A0A938XXT1</accession>
<dbReference type="GO" id="GO:0016787">
    <property type="term" value="F:hydrolase activity"/>
    <property type="evidence" value="ECO:0007669"/>
    <property type="project" value="InterPro"/>
</dbReference>